<dbReference type="EMBL" id="JARWAO010000005">
    <property type="protein sequence ID" value="MDR5896483.1"/>
    <property type="molecule type" value="Genomic_DNA"/>
</dbReference>
<dbReference type="InterPro" id="IPR006311">
    <property type="entry name" value="TAT_signal"/>
</dbReference>
<protein>
    <submittedName>
        <fullName evidence="1">Glycoside hydrolase family 55 protein</fullName>
    </submittedName>
</protein>
<dbReference type="Gene3D" id="2.160.20.10">
    <property type="entry name" value="Single-stranded right-handed beta-helix, Pectin lyase-like"/>
    <property type="match status" value="2"/>
</dbReference>
<evidence type="ECO:0000313" key="1">
    <source>
        <dbReference type="EMBL" id="MDR5896483.1"/>
    </source>
</evidence>
<keyword evidence="2" id="KW-1185">Reference proteome</keyword>
<proteinExistence type="predicted"/>
<dbReference type="SUPFAM" id="SSF51126">
    <property type="entry name" value="Pectin lyase-like"/>
    <property type="match status" value="1"/>
</dbReference>
<dbReference type="Proteomes" id="UP001269375">
    <property type="component" value="Unassembled WGS sequence"/>
</dbReference>
<comment type="caution">
    <text evidence="1">The sequence shown here is derived from an EMBL/GenBank/DDBJ whole genome shotgun (WGS) entry which is preliminary data.</text>
</comment>
<organism evidence="1 2">
    <name type="scientific">Larsenimonas suaedae</name>
    <dbReference type="NCBI Taxonomy" id="1851019"/>
    <lineage>
        <taxon>Bacteria</taxon>
        <taxon>Pseudomonadati</taxon>
        <taxon>Pseudomonadota</taxon>
        <taxon>Gammaproteobacteria</taxon>
        <taxon>Oceanospirillales</taxon>
        <taxon>Halomonadaceae</taxon>
        <taxon>Larsenimonas</taxon>
    </lineage>
</organism>
<dbReference type="InterPro" id="IPR011050">
    <property type="entry name" value="Pectin_lyase_fold/virulence"/>
</dbReference>
<dbReference type="PROSITE" id="PS51318">
    <property type="entry name" value="TAT"/>
    <property type="match status" value="1"/>
</dbReference>
<dbReference type="InterPro" id="IPR012334">
    <property type="entry name" value="Pectin_lyas_fold"/>
</dbReference>
<reference evidence="1 2" key="1">
    <citation type="submission" date="2023-04" db="EMBL/GenBank/DDBJ databases">
        <title>A long-awaited taxogenomic arrangement of the family Halomonadaceae.</title>
        <authorList>
            <person name="De La Haba R."/>
            <person name="Chuvochina M."/>
            <person name="Wittouck S."/>
            <person name="Arahal D.R."/>
            <person name="Sanchez-Porro C."/>
            <person name="Hugenholtz P."/>
            <person name="Ventosa A."/>
        </authorList>
    </citation>
    <scope>NUCLEOTIDE SEQUENCE [LARGE SCALE GENOMIC DNA]</scope>
    <source>
        <strain evidence="1 2">DSM 22428</strain>
    </source>
</reference>
<evidence type="ECO:0000313" key="2">
    <source>
        <dbReference type="Proteomes" id="UP001269375"/>
    </source>
</evidence>
<gene>
    <name evidence="1" type="ORF">QC825_10400</name>
</gene>
<sequence>MSSSSGNDKRRAFLRGSMTLLPAAVIGSVLAPRVQAADGGDRQQAMDADVRANVLYWGADPSGRRDSSTAFAKVARSQWGRTIYVPPGTYRIAKTVDLHGRNLKGPGRTRMNSGDDEACLMPHYSLEGPMFRRCGPEVASLTFNGKSKKDAVALEAYGYNTTIQNVFFKTLSVGILVPKGAVNFNVLQCAFVGCDYGMRVREQKGQSSPSTTVRLVGNEFNYVDNGVVFDGELYGATFQDNIFEAIKGDAILAKVIHGSNFIGNWWEKRNGGESDWPAVRTSMKQQIINCFASANYLVYGWKDIFSAGEHNQAMGGVSAADGDLVVRSSTGSATRISPNHICQETDAWMGKVPFVIQSGYSKAHKDAQPLVFRHTSAKGHVHFDADPEHNEAGVWKGKLRFAARVNPSATKNDKGKHKEEATLWDEYEVNATRPGMIGHSEQVTRNGKVHEALTGMPQFVKWRKGDKDAPGVGFFPTNQERKEGVIELSFNKGEYEFRDPIVTVTVDDGDIELAGIEYLHAYSGAEKYKAYHGFVFTFVTRKDGTPATPSSFNLQLFHPY</sequence>
<name>A0ABU1GWQ4_9GAMM</name>
<dbReference type="RefSeq" id="WP_251594166.1">
    <property type="nucleotide sequence ID" value="NZ_JAMLJI010000003.1"/>
</dbReference>
<accession>A0ABU1GWQ4</accession>
<keyword evidence="1" id="KW-0378">Hydrolase</keyword>
<dbReference type="GO" id="GO:0016787">
    <property type="term" value="F:hydrolase activity"/>
    <property type="evidence" value="ECO:0007669"/>
    <property type="project" value="UniProtKB-KW"/>
</dbReference>